<dbReference type="RefSeq" id="WP_312645809.1">
    <property type="nucleotide sequence ID" value="NZ_CP116967.1"/>
</dbReference>
<dbReference type="AlphaFoldDB" id="A0AA96GBQ8"/>
<keyword evidence="5" id="KW-0732">Signal</keyword>
<feature type="domain" description="Peptide methionine sulphoxide reductase MsrA" evidence="6">
    <location>
        <begin position="38"/>
        <end position="189"/>
    </location>
</feature>
<feature type="signal peptide" evidence="5">
    <location>
        <begin position="1"/>
        <end position="30"/>
    </location>
</feature>
<dbReference type="InterPro" id="IPR002569">
    <property type="entry name" value="Met_Sox_Rdtase_MsrA_dom"/>
</dbReference>
<evidence type="ECO:0000259" key="6">
    <source>
        <dbReference type="Pfam" id="PF01625"/>
    </source>
</evidence>
<evidence type="ECO:0000256" key="5">
    <source>
        <dbReference type="SAM" id="SignalP"/>
    </source>
</evidence>
<dbReference type="EC" id="1.8.4.11" evidence="4"/>
<dbReference type="Pfam" id="PF01625">
    <property type="entry name" value="PMSR"/>
    <property type="match status" value="1"/>
</dbReference>
<dbReference type="Proteomes" id="UP001302719">
    <property type="component" value="Chromosome"/>
</dbReference>
<dbReference type="KEGG" id="nall:PP769_05000"/>
<protein>
    <recommendedName>
        <fullName evidence="4">Peptide methionine sulfoxide reductase MsrA</fullName>
        <shortName evidence="4">Protein-methionine-S-oxide reductase</shortName>
        <ecNumber evidence="4">1.8.4.11</ecNumber>
    </recommendedName>
    <alternativeName>
        <fullName evidence="4">Peptide-methionine (S)-S-oxide reductase</fullName>
        <shortName evidence="4">Peptide Met(O) reductase</shortName>
    </alternativeName>
</protein>
<dbReference type="Gene3D" id="3.30.1060.10">
    <property type="entry name" value="Peptide methionine sulphoxide reductase MsrA"/>
    <property type="match status" value="1"/>
</dbReference>
<comment type="similarity">
    <text evidence="4">Belongs to the MsrA Met sulfoxide reductase family.</text>
</comment>
<name>A0AA96GBQ8_9BACT</name>
<feature type="chain" id="PRO_5041662527" description="Peptide methionine sulfoxide reductase MsrA" evidence="5">
    <location>
        <begin position="31"/>
        <end position="208"/>
    </location>
</feature>
<comment type="catalytic activity">
    <reaction evidence="3 4">
        <text>[thioredoxin]-disulfide + L-methionine + H2O = L-methionine (S)-S-oxide + [thioredoxin]-dithiol</text>
        <dbReference type="Rhea" id="RHEA:19993"/>
        <dbReference type="Rhea" id="RHEA-COMP:10698"/>
        <dbReference type="Rhea" id="RHEA-COMP:10700"/>
        <dbReference type="ChEBI" id="CHEBI:15377"/>
        <dbReference type="ChEBI" id="CHEBI:29950"/>
        <dbReference type="ChEBI" id="CHEBI:50058"/>
        <dbReference type="ChEBI" id="CHEBI:57844"/>
        <dbReference type="ChEBI" id="CHEBI:58772"/>
        <dbReference type="EC" id="1.8.4.11"/>
    </reaction>
</comment>
<accession>A0AA96GBQ8</accession>
<evidence type="ECO:0000256" key="3">
    <source>
        <dbReference type="ARBA" id="ARBA00048782"/>
    </source>
</evidence>
<comment type="function">
    <text evidence="4">Has an important function as a repair enzyme for proteins that have been inactivated by oxidation. Catalyzes the reversible oxidation-reduction of methionine sulfoxide in proteins to methionine.</text>
</comment>
<feature type="active site" evidence="4">
    <location>
        <position position="45"/>
    </location>
</feature>
<evidence type="ECO:0000313" key="8">
    <source>
        <dbReference type="Proteomes" id="UP001302719"/>
    </source>
</evidence>
<gene>
    <name evidence="4 7" type="primary">msrA</name>
    <name evidence="7" type="ORF">PP769_05000</name>
</gene>
<dbReference type="PANTHER" id="PTHR43774:SF1">
    <property type="entry name" value="PEPTIDE METHIONINE SULFOXIDE REDUCTASE MSRA 2"/>
    <property type="match status" value="1"/>
</dbReference>
<keyword evidence="1 4" id="KW-0560">Oxidoreductase</keyword>
<evidence type="ECO:0000256" key="2">
    <source>
        <dbReference type="ARBA" id="ARBA00047806"/>
    </source>
</evidence>
<evidence type="ECO:0000256" key="4">
    <source>
        <dbReference type="HAMAP-Rule" id="MF_01401"/>
    </source>
</evidence>
<evidence type="ECO:0000256" key="1">
    <source>
        <dbReference type="ARBA" id="ARBA00023002"/>
    </source>
</evidence>
<dbReference type="PANTHER" id="PTHR43774">
    <property type="entry name" value="PEPTIDE METHIONINE SULFOXIDE REDUCTASE"/>
    <property type="match status" value="1"/>
</dbReference>
<reference evidence="7 8" key="1">
    <citation type="submission" date="2023-01" db="EMBL/GenBank/DDBJ databases">
        <title>Cultivation and genomic characterization of new, ubiquitous marine nitrite-oxidizing bacteria from the Nitrospirales.</title>
        <authorList>
            <person name="Mueller A.J."/>
            <person name="Daebeler A."/>
            <person name="Herbold C.W."/>
            <person name="Kirkegaard R.H."/>
            <person name="Daims H."/>
        </authorList>
    </citation>
    <scope>NUCLEOTIDE SEQUENCE [LARGE SCALE GENOMIC DNA]</scope>
    <source>
        <strain evidence="7 8">VA</strain>
    </source>
</reference>
<comment type="catalytic activity">
    <reaction evidence="2 4">
        <text>L-methionyl-[protein] + [thioredoxin]-disulfide + H2O = L-methionyl-(S)-S-oxide-[protein] + [thioredoxin]-dithiol</text>
        <dbReference type="Rhea" id="RHEA:14217"/>
        <dbReference type="Rhea" id="RHEA-COMP:10698"/>
        <dbReference type="Rhea" id="RHEA-COMP:10700"/>
        <dbReference type="Rhea" id="RHEA-COMP:12313"/>
        <dbReference type="Rhea" id="RHEA-COMP:12315"/>
        <dbReference type="ChEBI" id="CHEBI:15377"/>
        <dbReference type="ChEBI" id="CHEBI:16044"/>
        <dbReference type="ChEBI" id="CHEBI:29950"/>
        <dbReference type="ChEBI" id="CHEBI:44120"/>
        <dbReference type="ChEBI" id="CHEBI:50058"/>
        <dbReference type="EC" id="1.8.4.11"/>
    </reaction>
</comment>
<dbReference type="GO" id="GO:0008113">
    <property type="term" value="F:peptide-methionine (S)-S-oxide reductase activity"/>
    <property type="evidence" value="ECO:0007669"/>
    <property type="project" value="UniProtKB-UniRule"/>
</dbReference>
<proteinExistence type="inferred from homology"/>
<dbReference type="EMBL" id="CP116967">
    <property type="protein sequence ID" value="WNM59124.1"/>
    <property type="molecule type" value="Genomic_DNA"/>
</dbReference>
<dbReference type="InterPro" id="IPR036509">
    <property type="entry name" value="Met_Sox_Rdtase_MsrA_sf"/>
</dbReference>
<keyword evidence="8" id="KW-1185">Reference proteome</keyword>
<dbReference type="HAMAP" id="MF_01401">
    <property type="entry name" value="MsrA"/>
    <property type="match status" value="1"/>
</dbReference>
<evidence type="ECO:0000313" key="7">
    <source>
        <dbReference type="EMBL" id="WNM59124.1"/>
    </source>
</evidence>
<dbReference type="NCBIfam" id="TIGR00401">
    <property type="entry name" value="msrA"/>
    <property type="match status" value="1"/>
</dbReference>
<dbReference type="SUPFAM" id="SSF55068">
    <property type="entry name" value="Peptide methionine sulfoxide reductase"/>
    <property type="match status" value="1"/>
</dbReference>
<organism evidence="7 8">
    <name type="scientific">Candidatus Nitrospira allomarina</name>
    <dbReference type="NCBI Taxonomy" id="3020900"/>
    <lineage>
        <taxon>Bacteria</taxon>
        <taxon>Pseudomonadati</taxon>
        <taxon>Nitrospirota</taxon>
        <taxon>Nitrospiria</taxon>
        <taxon>Nitrospirales</taxon>
        <taxon>Nitrospiraceae</taxon>
        <taxon>Nitrospira</taxon>
    </lineage>
</organism>
<sequence length="208" mass="23618">MKRIRYFSFSIGLAALLIGGVAAFSQVSLATEKTQYAKATFAGGCFWCMEEVYEKVDGVVSVVSGYTGGHLSHPTYEQVSAGGTGHAEAVEVTYDPTKVTYQRLLEVFWHNVDPTTPNAQFCDHGDQYRTAIFYHDENQKMAIDESKLAVESSKSFPQPIVTEIVPFSVFFSAEDYHQDFYKKNPVRYKFYKWNCGRSQRLEELWGRP</sequence>